<dbReference type="InterPro" id="IPR052411">
    <property type="entry name" value="c-mor_Regulatory_Protein"/>
</dbReference>
<evidence type="ECO:0008006" key="3">
    <source>
        <dbReference type="Google" id="ProtNLM"/>
    </source>
</evidence>
<dbReference type="InterPro" id="IPR009057">
    <property type="entry name" value="Homeodomain-like_sf"/>
</dbReference>
<dbReference type="Proteomes" id="UP000266340">
    <property type="component" value="Unassembled WGS sequence"/>
</dbReference>
<comment type="caution">
    <text evidence="1">The sequence shown here is derived from an EMBL/GenBank/DDBJ whole genome shotgun (WGS) entry which is preliminary data.</text>
</comment>
<dbReference type="NCBIfam" id="NF040785">
    <property type="entry name" value="CD3324_fam"/>
    <property type="match status" value="1"/>
</dbReference>
<evidence type="ECO:0000313" key="2">
    <source>
        <dbReference type="Proteomes" id="UP000266340"/>
    </source>
</evidence>
<dbReference type="EMBL" id="QXJM01000040">
    <property type="protein sequence ID" value="RIE01661.1"/>
    <property type="molecule type" value="Genomic_DNA"/>
</dbReference>
<dbReference type="PANTHER" id="PTHR37812">
    <property type="entry name" value="MU-LIKE PROPHAGE FLUMU PROTEIN C"/>
    <property type="match status" value="1"/>
</dbReference>
<sequence length="87" mass="10234">MKKYVNAKQILPQHLIEEIQKYVEGAHLYIPQKGRKSWGSANGSREQLEKRNMEIQFLFRQQGVSIIELAARFGLSEERIRSILYDK</sequence>
<dbReference type="AlphaFoldDB" id="A0A398CQF9"/>
<keyword evidence="2" id="KW-1185">Reference proteome</keyword>
<protein>
    <recommendedName>
        <fullName evidence="3">Mor transcription activator domain-containing protein</fullName>
    </recommendedName>
</protein>
<dbReference type="InterPro" id="IPR049739">
    <property type="entry name" value="YraL-like"/>
</dbReference>
<dbReference type="SUPFAM" id="SSF46689">
    <property type="entry name" value="Homeodomain-like"/>
    <property type="match status" value="1"/>
</dbReference>
<dbReference type="OrthoDB" id="9800398at2"/>
<dbReference type="PANTHER" id="PTHR37812:SF1">
    <property type="entry name" value="MU-LIKE PROPHAGE FLUMU PROTEIN C"/>
    <property type="match status" value="1"/>
</dbReference>
<proteinExistence type="predicted"/>
<organism evidence="1 2">
    <name type="scientific">Cohnella faecalis</name>
    <dbReference type="NCBI Taxonomy" id="2315694"/>
    <lineage>
        <taxon>Bacteria</taxon>
        <taxon>Bacillati</taxon>
        <taxon>Bacillota</taxon>
        <taxon>Bacilli</taxon>
        <taxon>Bacillales</taxon>
        <taxon>Paenibacillaceae</taxon>
        <taxon>Cohnella</taxon>
    </lineage>
</organism>
<evidence type="ECO:0000313" key="1">
    <source>
        <dbReference type="EMBL" id="RIE01661.1"/>
    </source>
</evidence>
<accession>A0A398CQF9</accession>
<reference evidence="1 2" key="1">
    <citation type="submission" date="2018-09" db="EMBL/GenBank/DDBJ databases">
        <title>Cohnella cavernae sp. nov., isolated from a karst cave.</title>
        <authorList>
            <person name="Zhu H."/>
        </authorList>
    </citation>
    <scope>NUCLEOTIDE SEQUENCE [LARGE SCALE GENOMIC DNA]</scope>
    <source>
        <strain evidence="1 2">K2E09-144</strain>
    </source>
</reference>
<name>A0A398CQF9_9BACL</name>
<gene>
    <name evidence="1" type="ORF">D3H35_22325</name>
</gene>